<proteinExistence type="predicted"/>
<feature type="compositionally biased region" description="Polar residues" evidence="1">
    <location>
        <begin position="710"/>
        <end position="723"/>
    </location>
</feature>
<dbReference type="EMBL" id="CAICTM010000791">
    <property type="protein sequence ID" value="CAB9516574.1"/>
    <property type="molecule type" value="Genomic_DNA"/>
</dbReference>
<evidence type="ECO:0000313" key="2">
    <source>
        <dbReference type="EMBL" id="CAB9516574.1"/>
    </source>
</evidence>
<sequence length="919" mass="96219">MPSSSGDGNNNSSSKGGLSLSRHGKGIQNTRRSVRGIGGGNHGSSKRMSLGEELSRIDSKRGGGSNTSPFGGGGGGGRKPTIADDLSIDETFVSASDPQQQGGNKSATNNGESPKSVLLESASSTTGDSSKNQDSAANKIFEISEKVAAIKSKRLFNKKAPVRRANTFHGTPRGRGGMDDLSRSEHVVDRSPPPPKEDELGLSRSEHAPRSSTSMRKTAAKAQAPSIQGIYKIIDSMDTTTNVSNTTVAPNSNNSSHGRRLPRRTRTAGGNLEGSNRLGSSMRGIKNLLDNSKHGGLDGSKHNGMANDGSGKEKMAASGDDSQENNNAGADDDDNNNNKKDDFGTNHSRSLQGIQKLIGTMNKDKEGAPPSSSSKEKKSTPPDPPKRSSRSSRRLVGRQDSLGRKAEEVPPAKKMSANEDDRRRRSSSEAKKNDNNKMPTLDLDDENDYDSVATPKTASEPPPPPQKDAPPPPQRRNVARRPRNNNVPSLAPHKPAATASHKSAPAKVPATPLRSSPAVVDPAATPIVSSTPQQLTTPLQATMPVMPNADFDSLATPSSAGKPSAPPMVSQLAPPPPPKRNMDPRWKQQRGGQIMPMATPGQAPKAPVMTMISPGGIVIEVNSSKQQTNKKRDTAIPEPMTPASASQMTPGGRHRNNNNVLQTPASIRSRKSHDGDHSYLNTPSVHSMGDISELTPCTTYGYARGGGETPRSQTVPRTPSLYQSPGGVISELTPGGYSVGLLGDDDYQGSEEKDATMTPSIPSRGGFMSELTSGTFSILLEEQSEDDGADMTPSTPSLHSPAGVVSELTPGTYGTATYGISTIGEDSSGGSRSNIAPVPSTPSLHKDSGIVNTSSVPIPITPTIHSPAGIVSELSGGSEPSFHSRGRNNTGLSNLSGHSGVVSELTYSQASGSTGQVVG</sequence>
<evidence type="ECO:0000256" key="1">
    <source>
        <dbReference type="SAM" id="MobiDB-lite"/>
    </source>
</evidence>
<feature type="region of interest" description="Disordered" evidence="1">
    <location>
        <begin position="242"/>
        <end position="587"/>
    </location>
</feature>
<feature type="compositionally biased region" description="Basic and acidic residues" evidence="1">
    <location>
        <begin position="291"/>
        <end position="301"/>
    </location>
</feature>
<organism evidence="2 3">
    <name type="scientific">Seminavis robusta</name>
    <dbReference type="NCBI Taxonomy" id="568900"/>
    <lineage>
        <taxon>Eukaryota</taxon>
        <taxon>Sar</taxon>
        <taxon>Stramenopiles</taxon>
        <taxon>Ochrophyta</taxon>
        <taxon>Bacillariophyta</taxon>
        <taxon>Bacillariophyceae</taxon>
        <taxon>Bacillariophycidae</taxon>
        <taxon>Naviculales</taxon>
        <taxon>Naviculaceae</taxon>
        <taxon>Seminavis</taxon>
    </lineage>
</organism>
<feature type="compositionally biased region" description="Basic and acidic residues" evidence="1">
    <location>
        <begin position="374"/>
        <end position="386"/>
    </location>
</feature>
<feature type="compositionally biased region" description="Polar residues" evidence="1">
    <location>
        <begin position="824"/>
        <end position="834"/>
    </location>
</feature>
<feature type="compositionally biased region" description="Polar residues" evidence="1">
    <location>
        <begin position="887"/>
        <end position="897"/>
    </location>
</feature>
<feature type="compositionally biased region" description="Basic and acidic residues" evidence="1">
    <location>
        <begin position="401"/>
        <end position="435"/>
    </location>
</feature>
<feature type="region of interest" description="Disordered" evidence="1">
    <location>
        <begin position="866"/>
        <end position="898"/>
    </location>
</feature>
<dbReference type="Proteomes" id="UP001153069">
    <property type="component" value="Unassembled WGS sequence"/>
</dbReference>
<comment type="caution">
    <text evidence="2">The sequence shown here is derived from an EMBL/GenBank/DDBJ whole genome shotgun (WGS) entry which is preliminary data.</text>
</comment>
<feature type="compositionally biased region" description="Polar residues" evidence="1">
    <location>
        <begin position="93"/>
        <end position="113"/>
    </location>
</feature>
<feature type="compositionally biased region" description="Basic and acidic residues" evidence="1">
    <location>
        <begin position="49"/>
        <end position="61"/>
    </location>
</feature>
<evidence type="ECO:0000313" key="3">
    <source>
        <dbReference type="Proteomes" id="UP001153069"/>
    </source>
</evidence>
<feature type="compositionally biased region" description="Low complexity" evidence="1">
    <location>
        <begin position="529"/>
        <end position="540"/>
    </location>
</feature>
<keyword evidence="3" id="KW-1185">Reference proteome</keyword>
<feature type="compositionally biased region" description="Pro residues" evidence="1">
    <location>
        <begin position="460"/>
        <end position="474"/>
    </location>
</feature>
<gene>
    <name evidence="2" type="ORF">SEMRO_792_G203180.1</name>
</gene>
<feature type="compositionally biased region" description="Basic residues" evidence="1">
    <location>
        <begin position="387"/>
        <end position="396"/>
    </location>
</feature>
<feature type="compositionally biased region" description="Basic residues" evidence="1">
    <location>
        <begin position="257"/>
        <end position="266"/>
    </location>
</feature>
<feature type="region of interest" description="Disordered" evidence="1">
    <location>
        <begin position="1"/>
        <end position="135"/>
    </location>
</feature>
<feature type="compositionally biased region" description="Polar residues" evidence="1">
    <location>
        <begin position="657"/>
        <end position="666"/>
    </location>
</feature>
<dbReference type="AlphaFoldDB" id="A0A9N8EDP8"/>
<feature type="region of interest" description="Disordered" evidence="1">
    <location>
        <begin position="152"/>
        <end position="227"/>
    </location>
</feature>
<feature type="compositionally biased region" description="Basic residues" evidence="1">
    <location>
        <begin position="152"/>
        <end position="162"/>
    </location>
</feature>
<feature type="compositionally biased region" description="Basic and acidic residues" evidence="1">
    <location>
        <begin position="176"/>
        <end position="209"/>
    </location>
</feature>
<feature type="compositionally biased region" description="Polar residues" evidence="1">
    <location>
        <begin position="121"/>
        <end position="135"/>
    </location>
</feature>
<name>A0A9N8EDP8_9STRA</name>
<accession>A0A9N8EDP8</accession>
<feature type="compositionally biased region" description="Low complexity" evidence="1">
    <location>
        <begin position="1"/>
        <end position="21"/>
    </location>
</feature>
<feature type="compositionally biased region" description="Gly residues" evidence="1">
    <location>
        <begin position="62"/>
        <end position="78"/>
    </location>
</feature>
<protein>
    <submittedName>
        <fullName evidence="2">Uncharacterized protein</fullName>
    </submittedName>
</protein>
<reference evidence="2" key="1">
    <citation type="submission" date="2020-06" db="EMBL/GenBank/DDBJ databases">
        <authorList>
            <consortium name="Plant Systems Biology data submission"/>
        </authorList>
    </citation>
    <scope>NUCLEOTIDE SEQUENCE</scope>
    <source>
        <strain evidence="2">D6</strain>
    </source>
</reference>
<feature type="region of interest" description="Disordered" evidence="1">
    <location>
        <begin position="785"/>
        <end position="805"/>
    </location>
</feature>
<feature type="compositionally biased region" description="Polar residues" evidence="1">
    <location>
        <begin position="242"/>
        <end position="256"/>
    </location>
</feature>
<feature type="region of interest" description="Disordered" evidence="1">
    <location>
        <begin position="622"/>
        <end position="767"/>
    </location>
</feature>
<feature type="region of interest" description="Disordered" evidence="1">
    <location>
        <begin position="824"/>
        <end position="850"/>
    </location>
</feature>